<comment type="similarity">
    <text evidence="2">Belongs to the polycystin family.</text>
</comment>
<sequence length="320" mass="34422">MKWYVGFLYDGVGYVNQTSWGNGDSLKDVVSSWLQDGLKVAVVWIVLTRTDCAVQGVLWCLPAGYDAGCSSPSLVIVGAAPQFQCTDMYRRDRLHLSSRLTLNCSQNVQVRYAWVLEYLVLADDSMYVATLPSDVPLDLYDLVVPATVLDYGILGIQLNASICGDSADQCNNIIGSIDALGCFMVVPSALVAQLAGGSSRSVPSGSDVVLDASQSHDPDANVTGQELTYDWGCDLAQTGSDCSLPAGTLDLQTSVLEVSGADLQQGQVYRFSVLVSYPGRTSSERVNQTLAILQPDVPTVQIRYLFTLSVNSHGEEAHDT</sequence>
<keyword evidence="4" id="KW-0677">Repeat</keyword>
<dbReference type="Gene3D" id="2.60.40.10">
    <property type="entry name" value="Immunoglobulins"/>
    <property type="match status" value="1"/>
</dbReference>
<evidence type="ECO:0000256" key="3">
    <source>
        <dbReference type="ARBA" id="ARBA00022692"/>
    </source>
</evidence>
<dbReference type="AlphaFoldDB" id="A0A8J9Z606"/>
<organism evidence="8 9">
    <name type="scientific">Branchiostoma lanceolatum</name>
    <name type="common">Common lancelet</name>
    <name type="synonym">Amphioxus lanceolatum</name>
    <dbReference type="NCBI Taxonomy" id="7740"/>
    <lineage>
        <taxon>Eukaryota</taxon>
        <taxon>Metazoa</taxon>
        <taxon>Chordata</taxon>
        <taxon>Cephalochordata</taxon>
        <taxon>Leptocardii</taxon>
        <taxon>Amphioxiformes</taxon>
        <taxon>Branchiostomatidae</taxon>
        <taxon>Branchiostoma</taxon>
    </lineage>
</organism>
<evidence type="ECO:0000256" key="1">
    <source>
        <dbReference type="ARBA" id="ARBA00004370"/>
    </source>
</evidence>
<evidence type="ECO:0000256" key="4">
    <source>
        <dbReference type="ARBA" id="ARBA00022737"/>
    </source>
</evidence>
<keyword evidence="6" id="KW-0472">Membrane</keyword>
<dbReference type="InterPro" id="IPR013783">
    <property type="entry name" value="Ig-like_fold"/>
</dbReference>
<dbReference type="GO" id="GO:0005261">
    <property type="term" value="F:monoatomic cation channel activity"/>
    <property type="evidence" value="ECO:0007669"/>
    <property type="project" value="TreeGrafter"/>
</dbReference>
<evidence type="ECO:0000313" key="8">
    <source>
        <dbReference type="EMBL" id="CAH1248413.1"/>
    </source>
</evidence>
<dbReference type="PANTHER" id="PTHR46730:SF1">
    <property type="entry name" value="PLAT DOMAIN-CONTAINING PROTEIN"/>
    <property type="match status" value="1"/>
</dbReference>
<dbReference type="InterPro" id="IPR014010">
    <property type="entry name" value="REJ_dom"/>
</dbReference>
<keyword evidence="3" id="KW-0812">Transmembrane</keyword>
<dbReference type="PANTHER" id="PTHR46730">
    <property type="entry name" value="POLYCYSTIN-1"/>
    <property type="match status" value="1"/>
</dbReference>
<evidence type="ECO:0000256" key="5">
    <source>
        <dbReference type="ARBA" id="ARBA00022989"/>
    </source>
</evidence>
<dbReference type="GO" id="GO:0005886">
    <property type="term" value="C:plasma membrane"/>
    <property type="evidence" value="ECO:0007669"/>
    <property type="project" value="TreeGrafter"/>
</dbReference>
<dbReference type="OrthoDB" id="2121937at2759"/>
<dbReference type="Proteomes" id="UP000838412">
    <property type="component" value="Chromosome 16"/>
</dbReference>
<dbReference type="EMBL" id="OV696701">
    <property type="protein sequence ID" value="CAH1248413.1"/>
    <property type="molecule type" value="Genomic_DNA"/>
</dbReference>
<protein>
    <submittedName>
        <fullName evidence="8">PKD1 protein</fullName>
    </submittedName>
</protein>
<evidence type="ECO:0000259" key="7">
    <source>
        <dbReference type="PROSITE" id="PS51111"/>
    </source>
</evidence>
<dbReference type="InterPro" id="IPR002859">
    <property type="entry name" value="PKD/REJ-like"/>
</dbReference>
<feature type="domain" description="REJ" evidence="7">
    <location>
        <begin position="69"/>
        <end position="320"/>
    </location>
</feature>
<evidence type="ECO:0000256" key="2">
    <source>
        <dbReference type="ARBA" id="ARBA00007200"/>
    </source>
</evidence>
<dbReference type="GO" id="GO:0006816">
    <property type="term" value="P:calcium ion transport"/>
    <property type="evidence" value="ECO:0007669"/>
    <property type="project" value="TreeGrafter"/>
</dbReference>
<dbReference type="Pfam" id="PF02010">
    <property type="entry name" value="REJ"/>
    <property type="match status" value="1"/>
</dbReference>
<reference evidence="8" key="1">
    <citation type="submission" date="2022-01" db="EMBL/GenBank/DDBJ databases">
        <authorList>
            <person name="Braso-Vives M."/>
        </authorList>
    </citation>
    <scope>NUCLEOTIDE SEQUENCE</scope>
</reference>
<evidence type="ECO:0000256" key="6">
    <source>
        <dbReference type="ARBA" id="ARBA00023136"/>
    </source>
</evidence>
<keyword evidence="9" id="KW-1185">Reference proteome</keyword>
<keyword evidence="5" id="KW-1133">Transmembrane helix</keyword>
<gene>
    <name evidence="8" type="primary">PKD1</name>
    <name evidence="8" type="ORF">BLAG_LOCUS9753</name>
</gene>
<accession>A0A8J9Z606</accession>
<dbReference type="PROSITE" id="PS51111">
    <property type="entry name" value="REJ"/>
    <property type="match status" value="1"/>
</dbReference>
<proteinExistence type="inferred from homology"/>
<evidence type="ECO:0000313" key="9">
    <source>
        <dbReference type="Proteomes" id="UP000838412"/>
    </source>
</evidence>
<comment type="subcellular location">
    <subcellularLocation>
        <location evidence="1">Membrane</location>
    </subcellularLocation>
</comment>
<name>A0A8J9Z606_BRALA</name>